<dbReference type="SMART" id="SM00363">
    <property type="entry name" value="S4"/>
    <property type="match status" value="1"/>
</dbReference>
<reference evidence="7 8" key="1">
    <citation type="submission" date="2020-08" db="EMBL/GenBank/DDBJ databases">
        <title>Genomic Encyclopedia of Type Strains, Phase IV (KMG-IV): sequencing the most valuable type-strain genomes for metagenomic binning, comparative biology and taxonomic classification.</title>
        <authorList>
            <person name="Goeker M."/>
        </authorList>
    </citation>
    <scope>NUCLEOTIDE SEQUENCE [LARGE SCALE GENOMIC DNA]</scope>
    <source>
        <strain evidence="7 8">DSM 22071</strain>
    </source>
</reference>
<comment type="function">
    <text evidence="5">Responsible for synthesis of pseudouridine from uracil.</text>
</comment>
<organism evidence="7 8">
    <name type="scientific">Desulfurispira natronophila</name>
    <dbReference type="NCBI Taxonomy" id="682562"/>
    <lineage>
        <taxon>Bacteria</taxon>
        <taxon>Pseudomonadati</taxon>
        <taxon>Chrysiogenota</taxon>
        <taxon>Chrysiogenia</taxon>
        <taxon>Chrysiogenales</taxon>
        <taxon>Chrysiogenaceae</taxon>
        <taxon>Desulfurispira</taxon>
    </lineage>
</organism>
<dbReference type="PANTHER" id="PTHR21600:SF44">
    <property type="entry name" value="RIBOSOMAL LARGE SUBUNIT PSEUDOURIDINE SYNTHASE D"/>
    <property type="match status" value="1"/>
</dbReference>
<dbReference type="CDD" id="cd02869">
    <property type="entry name" value="PseudoU_synth_RluA_like"/>
    <property type="match status" value="1"/>
</dbReference>
<sequence length="315" mass="34953">MSAKIIRLYVESDPQRLDRYIAIQNLVSRTMASRLIGEGRVTLNGTVVTKTSLVPALGDEILVHLQPPRSLAELKPQAIKLDILYEDSDLLAINKPAGMVVHPAPGNPDNTLVNALIHYLGDDLRSIGGVLRPGIVHRLDKDTSGVMLAAKSEIAHQRLVEMLSDKQVHRSYLALCHGSLPDKGVVEGQLGRDPKDRKKIAVLPEGRGRYARTTYQTIARYEVGGRIVSLLCCVLDTGRTHQIRVHLRSLQRPMLGDQVYGQKKEPPFVSMKRQALHSERVCFQHPVSGAQVDVRCPIPEDMQWQLDKLVGSAKI</sequence>
<dbReference type="PANTHER" id="PTHR21600">
    <property type="entry name" value="MITOCHONDRIAL RNA PSEUDOURIDINE SYNTHASE"/>
    <property type="match status" value="1"/>
</dbReference>
<dbReference type="GO" id="GO:0003723">
    <property type="term" value="F:RNA binding"/>
    <property type="evidence" value="ECO:0007669"/>
    <property type="project" value="UniProtKB-KW"/>
</dbReference>
<evidence type="ECO:0000256" key="3">
    <source>
        <dbReference type="PIRSR" id="PIRSR606225-1"/>
    </source>
</evidence>
<gene>
    <name evidence="7" type="ORF">HNR37_000399</name>
</gene>
<dbReference type="CDD" id="cd00165">
    <property type="entry name" value="S4"/>
    <property type="match status" value="1"/>
</dbReference>
<proteinExistence type="inferred from homology"/>
<dbReference type="EMBL" id="JACHID010000002">
    <property type="protein sequence ID" value="MBB5021093.1"/>
    <property type="molecule type" value="Genomic_DNA"/>
</dbReference>
<feature type="active site" evidence="3">
    <location>
        <position position="140"/>
    </location>
</feature>
<comment type="similarity">
    <text evidence="1 5">Belongs to the pseudouridine synthase RluA family.</text>
</comment>
<dbReference type="InterPro" id="IPR006225">
    <property type="entry name" value="PsdUridine_synth_RluC/D"/>
</dbReference>
<dbReference type="Pfam" id="PF00849">
    <property type="entry name" value="PseudoU_synth_2"/>
    <property type="match status" value="1"/>
</dbReference>
<name>A0A7W8DGC5_9BACT</name>
<dbReference type="PROSITE" id="PS50889">
    <property type="entry name" value="S4"/>
    <property type="match status" value="1"/>
</dbReference>
<dbReference type="SUPFAM" id="SSF55120">
    <property type="entry name" value="Pseudouridine synthase"/>
    <property type="match status" value="1"/>
</dbReference>
<dbReference type="AlphaFoldDB" id="A0A7W8DGC5"/>
<comment type="catalytic activity">
    <reaction evidence="5">
        <text>a uridine in RNA = a pseudouridine in RNA</text>
        <dbReference type="Rhea" id="RHEA:48348"/>
        <dbReference type="Rhea" id="RHEA-COMP:12068"/>
        <dbReference type="Rhea" id="RHEA-COMP:12069"/>
        <dbReference type="ChEBI" id="CHEBI:65314"/>
        <dbReference type="ChEBI" id="CHEBI:65315"/>
    </reaction>
</comment>
<accession>A0A7W8DGC5</accession>
<evidence type="ECO:0000259" key="6">
    <source>
        <dbReference type="SMART" id="SM00363"/>
    </source>
</evidence>
<feature type="domain" description="RNA-binding S4" evidence="6">
    <location>
        <begin position="15"/>
        <end position="75"/>
    </location>
</feature>
<evidence type="ECO:0000313" key="8">
    <source>
        <dbReference type="Proteomes" id="UP000528322"/>
    </source>
</evidence>
<dbReference type="PROSITE" id="PS01129">
    <property type="entry name" value="PSI_RLU"/>
    <property type="match status" value="1"/>
</dbReference>
<dbReference type="InterPro" id="IPR006224">
    <property type="entry name" value="PsdUridine_synth_RluA-like_CS"/>
</dbReference>
<dbReference type="GO" id="GO:0000455">
    <property type="term" value="P:enzyme-directed rRNA pseudouridine synthesis"/>
    <property type="evidence" value="ECO:0007669"/>
    <property type="project" value="TreeGrafter"/>
</dbReference>
<dbReference type="NCBIfam" id="TIGR00005">
    <property type="entry name" value="rluA_subfam"/>
    <property type="match status" value="1"/>
</dbReference>
<dbReference type="SUPFAM" id="SSF55174">
    <property type="entry name" value="Alpha-L RNA-binding motif"/>
    <property type="match status" value="1"/>
</dbReference>
<dbReference type="Proteomes" id="UP000528322">
    <property type="component" value="Unassembled WGS sequence"/>
</dbReference>
<dbReference type="Gene3D" id="3.30.2350.10">
    <property type="entry name" value="Pseudouridine synthase"/>
    <property type="match status" value="1"/>
</dbReference>
<evidence type="ECO:0000256" key="4">
    <source>
        <dbReference type="PROSITE-ProRule" id="PRU00182"/>
    </source>
</evidence>
<dbReference type="Pfam" id="PF01479">
    <property type="entry name" value="S4"/>
    <property type="match status" value="1"/>
</dbReference>
<comment type="caution">
    <text evidence="7">The sequence shown here is derived from an EMBL/GenBank/DDBJ whole genome shotgun (WGS) entry which is preliminary data.</text>
</comment>
<dbReference type="RefSeq" id="WP_183729139.1">
    <property type="nucleotide sequence ID" value="NZ_JACHID010000002.1"/>
</dbReference>
<dbReference type="InterPro" id="IPR020103">
    <property type="entry name" value="PsdUridine_synth_cat_dom_sf"/>
</dbReference>
<evidence type="ECO:0000256" key="2">
    <source>
        <dbReference type="ARBA" id="ARBA00023235"/>
    </source>
</evidence>
<dbReference type="InterPro" id="IPR002942">
    <property type="entry name" value="S4_RNA-bd"/>
</dbReference>
<dbReference type="InterPro" id="IPR050188">
    <property type="entry name" value="RluA_PseudoU_synthase"/>
</dbReference>
<dbReference type="EC" id="5.4.99.-" evidence="5"/>
<keyword evidence="4" id="KW-0694">RNA-binding</keyword>
<dbReference type="InterPro" id="IPR006145">
    <property type="entry name" value="PsdUridine_synth_RsuA/RluA"/>
</dbReference>
<protein>
    <recommendedName>
        <fullName evidence="5">Pseudouridine synthase</fullName>
        <ecNumber evidence="5">5.4.99.-</ecNumber>
    </recommendedName>
</protein>
<dbReference type="GO" id="GO:0120159">
    <property type="term" value="F:rRNA pseudouridine synthase activity"/>
    <property type="evidence" value="ECO:0007669"/>
    <property type="project" value="UniProtKB-ARBA"/>
</dbReference>
<evidence type="ECO:0000313" key="7">
    <source>
        <dbReference type="EMBL" id="MBB5021093.1"/>
    </source>
</evidence>
<dbReference type="InterPro" id="IPR036986">
    <property type="entry name" value="S4_RNA-bd_sf"/>
</dbReference>
<keyword evidence="8" id="KW-1185">Reference proteome</keyword>
<evidence type="ECO:0000256" key="5">
    <source>
        <dbReference type="RuleBase" id="RU362028"/>
    </source>
</evidence>
<dbReference type="Gene3D" id="3.10.290.10">
    <property type="entry name" value="RNA-binding S4 domain"/>
    <property type="match status" value="1"/>
</dbReference>
<evidence type="ECO:0000256" key="1">
    <source>
        <dbReference type="ARBA" id="ARBA00010876"/>
    </source>
</evidence>
<keyword evidence="2 5" id="KW-0413">Isomerase</keyword>